<dbReference type="InterPro" id="IPR032675">
    <property type="entry name" value="LRR_dom_sf"/>
</dbReference>
<dbReference type="SUPFAM" id="SSF81383">
    <property type="entry name" value="F-box domain"/>
    <property type="match status" value="1"/>
</dbReference>
<dbReference type="EMBL" id="OZ075118">
    <property type="protein sequence ID" value="CAL5086753.1"/>
    <property type="molecule type" value="Genomic_DNA"/>
</dbReference>
<dbReference type="PROSITE" id="PS00018">
    <property type="entry name" value="EF_HAND_1"/>
    <property type="match status" value="1"/>
</dbReference>
<name>A0ABC9G585_9POAL</name>
<dbReference type="InterPro" id="IPR018247">
    <property type="entry name" value="EF_Hand_1_Ca_BS"/>
</dbReference>
<keyword evidence="2" id="KW-1185">Reference proteome</keyword>
<evidence type="ECO:0000313" key="2">
    <source>
        <dbReference type="Proteomes" id="UP001497457"/>
    </source>
</evidence>
<protein>
    <recommendedName>
        <fullName evidence="3">F-box domain-containing protein</fullName>
    </recommendedName>
</protein>
<sequence length="500" mass="56435">MELRSGRTLRLGPPLGARRSCRQRTCPCYDTDGVDHISGLPDDLLFQVLVRLRCARAAAHTSLLSRRWRGLWRHLPELSFRGITPGALDTALAQIARTDLCLLDIDVPESHRYSAAGVASLLRTAARLAPVVLSAVVRGDIDDHDIPVEVPIFDRATTMKLDVQNLYQIPPAQGGEFTVLEKLSISLCRVNCGFLVAQCPCLRVLELSCCWGLGIVMVHSTTIEELDVDGSGWISGIDIVAPMLKKFTMSITMDMDFNISFFAPMVKDLSWWCSCDFRNVGLSEFWRLSQLNLWRKESIWGLHLTIEMPVIAMLELFVSWCPKFRSEWSGLTRLEPGQTEPNFETDVDRDLKQQIAQLPNFSDLRLYIVTWGHVFGAMMLNLLGICTGIQSLKLGLERFKRKACPPNCHCDQLQDWRNENISLMALEKVAMENLEGSRHEVDFVKIVFRCAPLMKRMTMKLAPEVLPSSRGCKEICDIFKANPSVKCYLYSSCGERVVYA</sequence>
<evidence type="ECO:0000313" key="1">
    <source>
        <dbReference type="EMBL" id="CAL5086753.1"/>
    </source>
</evidence>
<dbReference type="InterPro" id="IPR036047">
    <property type="entry name" value="F-box-like_dom_sf"/>
</dbReference>
<dbReference type="AlphaFoldDB" id="A0ABC9G585"/>
<accession>A0ABC9G585</accession>
<dbReference type="InterPro" id="IPR055312">
    <property type="entry name" value="FBL15-like"/>
</dbReference>
<proteinExistence type="predicted"/>
<reference evidence="1 2" key="2">
    <citation type="submission" date="2024-10" db="EMBL/GenBank/DDBJ databases">
        <authorList>
            <person name="Ryan C."/>
        </authorList>
    </citation>
    <scope>NUCLEOTIDE SEQUENCE [LARGE SCALE GENOMIC DNA]</scope>
</reference>
<organism evidence="1 2">
    <name type="scientific">Urochloa decumbens</name>
    <dbReference type="NCBI Taxonomy" id="240449"/>
    <lineage>
        <taxon>Eukaryota</taxon>
        <taxon>Viridiplantae</taxon>
        <taxon>Streptophyta</taxon>
        <taxon>Embryophyta</taxon>
        <taxon>Tracheophyta</taxon>
        <taxon>Spermatophyta</taxon>
        <taxon>Magnoliopsida</taxon>
        <taxon>Liliopsida</taxon>
        <taxon>Poales</taxon>
        <taxon>Poaceae</taxon>
        <taxon>PACMAD clade</taxon>
        <taxon>Panicoideae</taxon>
        <taxon>Panicodae</taxon>
        <taxon>Paniceae</taxon>
        <taxon>Melinidinae</taxon>
        <taxon>Urochloa</taxon>
    </lineage>
</organism>
<evidence type="ECO:0008006" key="3">
    <source>
        <dbReference type="Google" id="ProtNLM"/>
    </source>
</evidence>
<dbReference type="PANTHER" id="PTHR34709">
    <property type="entry name" value="OS10G0396666 PROTEIN"/>
    <property type="match status" value="1"/>
</dbReference>
<reference evidence="2" key="1">
    <citation type="submission" date="2024-06" db="EMBL/GenBank/DDBJ databases">
        <authorList>
            <person name="Ryan C."/>
        </authorList>
    </citation>
    <scope>NUCLEOTIDE SEQUENCE [LARGE SCALE GENOMIC DNA]</scope>
</reference>
<dbReference type="PANTHER" id="PTHR34709:SF44">
    <property type="entry name" value="FBD DOMAIN-CONTAINING PROTEIN"/>
    <property type="match status" value="1"/>
</dbReference>
<dbReference type="SUPFAM" id="SSF52047">
    <property type="entry name" value="RNI-like"/>
    <property type="match status" value="1"/>
</dbReference>
<gene>
    <name evidence="1" type="ORF">URODEC1_LOCUS111781</name>
</gene>
<dbReference type="Gene3D" id="3.80.10.10">
    <property type="entry name" value="Ribonuclease Inhibitor"/>
    <property type="match status" value="1"/>
</dbReference>
<dbReference type="Proteomes" id="UP001497457">
    <property type="component" value="Chromosome 8b"/>
</dbReference>